<dbReference type="PANTHER" id="PTHR35864">
    <property type="entry name" value="ZINC METALLOPROTEASE MJ0611-RELATED"/>
    <property type="match status" value="1"/>
</dbReference>
<evidence type="ECO:0000256" key="4">
    <source>
        <dbReference type="ARBA" id="ARBA00022475"/>
    </source>
</evidence>
<keyword evidence="9" id="KW-0862">Zinc</keyword>
<dbReference type="Proteomes" id="UP000177390">
    <property type="component" value="Unassembled WGS sequence"/>
</dbReference>
<evidence type="ECO:0000256" key="3">
    <source>
        <dbReference type="ARBA" id="ARBA00007931"/>
    </source>
</evidence>
<comment type="cofactor">
    <cofactor evidence="1">
        <name>Zn(2+)</name>
        <dbReference type="ChEBI" id="CHEBI:29105"/>
    </cofactor>
</comment>
<dbReference type="GO" id="GO:0005886">
    <property type="term" value="C:plasma membrane"/>
    <property type="evidence" value="ECO:0007669"/>
    <property type="project" value="UniProtKB-SubCell"/>
</dbReference>
<organism evidence="15 16">
    <name type="scientific">Candidatus Collierbacteria bacterium RIFCSPHIGHO2_02_FULL_49_10</name>
    <dbReference type="NCBI Taxonomy" id="1817723"/>
    <lineage>
        <taxon>Bacteria</taxon>
        <taxon>Candidatus Collieribacteriota</taxon>
    </lineage>
</organism>
<evidence type="ECO:0000256" key="12">
    <source>
        <dbReference type="ARBA" id="ARBA00023136"/>
    </source>
</evidence>
<comment type="similarity">
    <text evidence="3">Belongs to the peptidase M50B family.</text>
</comment>
<evidence type="ECO:0000256" key="2">
    <source>
        <dbReference type="ARBA" id="ARBA00004651"/>
    </source>
</evidence>
<evidence type="ECO:0000256" key="5">
    <source>
        <dbReference type="ARBA" id="ARBA00022670"/>
    </source>
</evidence>
<evidence type="ECO:0000256" key="7">
    <source>
        <dbReference type="ARBA" id="ARBA00022723"/>
    </source>
</evidence>
<dbReference type="InterPro" id="IPR008915">
    <property type="entry name" value="Peptidase_M50"/>
</dbReference>
<feature type="transmembrane region" description="Helical" evidence="13">
    <location>
        <begin position="83"/>
        <end position="103"/>
    </location>
</feature>
<feature type="transmembrane region" description="Helical" evidence="13">
    <location>
        <begin position="162"/>
        <end position="184"/>
    </location>
</feature>
<feature type="transmembrane region" description="Helical" evidence="13">
    <location>
        <begin position="6"/>
        <end position="24"/>
    </location>
</feature>
<keyword evidence="4" id="KW-1003">Cell membrane</keyword>
<evidence type="ECO:0000256" key="9">
    <source>
        <dbReference type="ARBA" id="ARBA00022833"/>
    </source>
</evidence>
<accession>A0A1F5EVR0</accession>
<dbReference type="EMBL" id="MFAH01000032">
    <property type="protein sequence ID" value="OGD71234.1"/>
    <property type="molecule type" value="Genomic_DNA"/>
</dbReference>
<dbReference type="InterPro" id="IPR044537">
    <property type="entry name" value="Rip2-like"/>
</dbReference>
<evidence type="ECO:0000313" key="16">
    <source>
        <dbReference type="Proteomes" id="UP000177390"/>
    </source>
</evidence>
<evidence type="ECO:0000256" key="8">
    <source>
        <dbReference type="ARBA" id="ARBA00022801"/>
    </source>
</evidence>
<dbReference type="CDD" id="cd06158">
    <property type="entry name" value="S2P-M50_like_1"/>
    <property type="match status" value="1"/>
</dbReference>
<name>A0A1F5EVR0_9BACT</name>
<dbReference type="GO" id="GO:0006508">
    <property type="term" value="P:proteolysis"/>
    <property type="evidence" value="ECO:0007669"/>
    <property type="project" value="UniProtKB-KW"/>
</dbReference>
<reference evidence="15 16" key="1">
    <citation type="journal article" date="2016" name="Nat. Commun.">
        <title>Thousands of microbial genomes shed light on interconnected biogeochemical processes in an aquifer system.</title>
        <authorList>
            <person name="Anantharaman K."/>
            <person name="Brown C.T."/>
            <person name="Hug L.A."/>
            <person name="Sharon I."/>
            <person name="Castelle C.J."/>
            <person name="Probst A.J."/>
            <person name="Thomas B.C."/>
            <person name="Singh A."/>
            <person name="Wilkins M.J."/>
            <person name="Karaoz U."/>
            <person name="Brodie E.L."/>
            <person name="Williams K.H."/>
            <person name="Hubbard S.S."/>
            <person name="Banfield J.F."/>
        </authorList>
    </citation>
    <scope>NUCLEOTIDE SEQUENCE [LARGE SCALE GENOMIC DNA]</scope>
</reference>
<proteinExistence type="inferred from homology"/>
<evidence type="ECO:0000256" key="1">
    <source>
        <dbReference type="ARBA" id="ARBA00001947"/>
    </source>
</evidence>
<dbReference type="PANTHER" id="PTHR35864:SF1">
    <property type="entry name" value="ZINC METALLOPROTEASE YWHC-RELATED"/>
    <property type="match status" value="1"/>
</dbReference>
<dbReference type="InterPro" id="IPR052348">
    <property type="entry name" value="Metallopeptidase_M50B"/>
</dbReference>
<comment type="subcellular location">
    <subcellularLocation>
        <location evidence="2">Cell membrane</location>
        <topology evidence="2">Multi-pass membrane protein</topology>
    </subcellularLocation>
</comment>
<keyword evidence="5" id="KW-0645">Protease</keyword>
<evidence type="ECO:0000256" key="6">
    <source>
        <dbReference type="ARBA" id="ARBA00022692"/>
    </source>
</evidence>
<keyword evidence="11" id="KW-0482">Metalloprotease</keyword>
<feature type="transmembrane region" description="Helical" evidence="13">
    <location>
        <begin position="110"/>
        <end position="132"/>
    </location>
</feature>
<evidence type="ECO:0000313" key="15">
    <source>
        <dbReference type="EMBL" id="OGD71234.1"/>
    </source>
</evidence>
<keyword evidence="7" id="KW-0479">Metal-binding</keyword>
<dbReference type="AlphaFoldDB" id="A0A1F5EVR0"/>
<protein>
    <recommendedName>
        <fullName evidence="14">Peptidase M50 domain-containing protein</fullName>
    </recommendedName>
</protein>
<keyword evidence="8" id="KW-0378">Hydrolase</keyword>
<evidence type="ECO:0000256" key="11">
    <source>
        <dbReference type="ARBA" id="ARBA00023049"/>
    </source>
</evidence>
<keyword evidence="6 13" id="KW-0812">Transmembrane</keyword>
<sequence>MIQTLYFMIGLVIAITIHEFAHAFTADKLGDPTPRAQGRLSLNPLAHLDPVGTLMLFLVHFGWGKPVVFDPYNLAHPRRDAGIISIAGPVSNLLLAIALSVLLRFTPVPYFFVPLFYVIVLLNISLAVFNLIPVYPLDGEKILAAILPRDLAYEYQAVMNRYGMIILILMIFPVFGSSPVISLITPAIEFLSRLLLG</sequence>
<dbReference type="GO" id="GO:0008237">
    <property type="term" value="F:metallopeptidase activity"/>
    <property type="evidence" value="ECO:0007669"/>
    <property type="project" value="UniProtKB-KW"/>
</dbReference>
<evidence type="ECO:0000256" key="13">
    <source>
        <dbReference type="SAM" id="Phobius"/>
    </source>
</evidence>
<feature type="domain" description="Peptidase M50" evidence="14">
    <location>
        <begin position="113"/>
        <end position="169"/>
    </location>
</feature>
<comment type="caution">
    <text evidence="15">The sequence shown here is derived from an EMBL/GenBank/DDBJ whole genome shotgun (WGS) entry which is preliminary data.</text>
</comment>
<feature type="transmembrane region" description="Helical" evidence="13">
    <location>
        <begin position="45"/>
        <end position="63"/>
    </location>
</feature>
<evidence type="ECO:0000256" key="10">
    <source>
        <dbReference type="ARBA" id="ARBA00022989"/>
    </source>
</evidence>
<keyword evidence="12 13" id="KW-0472">Membrane</keyword>
<evidence type="ECO:0000259" key="14">
    <source>
        <dbReference type="Pfam" id="PF02163"/>
    </source>
</evidence>
<dbReference type="GO" id="GO:0046872">
    <property type="term" value="F:metal ion binding"/>
    <property type="evidence" value="ECO:0007669"/>
    <property type="project" value="UniProtKB-KW"/>
</dbReference>
<gene>
    <name evidence="15" type="ORF">A3D09_03555</name>
</gene>
<dbReference type="Pfam" id="PF02163">
    <property type="entry name" value="Peptidase_M50"/>
    <property type="match status" value="1"/>
</dbReference>
<keyword evidence="10 13" id="KW-1133">Transmembrane helix</keyword>